<gene>
    <name evidence="1" type="ORF">BRAFLDRAFT_95847</name>
</gene>
<reference evidence="1" key="1">
    <citation type="journal article" date="2008" name="Nature">
        <title>The amphioxus genome and the evolution of the chordate karyotype.</title>
        <authorList>
            <consortium name="US DOE Joint Genome Institute (JGI-PGF)"/>
            <person name="Putnam N.H."/>
            <person name="Butts T."/>
            <person name="Ferrier D.E.K."/>
            <person name="Furlong R.F."/>
            <person name="Hellsten U."/>
            <person name="Kawashima T."/>
            <person name="Robinson-Rechavi M."/>
            <person name="Shoguchi E."/>
            <person name="Terry A."/>
            <person name="Yu J.-K."/>
            <person name="Benito-Gutierrez E.L."/>
            <person name="Dubchak I."/>
            <person name="Garcia-Fernandez J."/>
            <person name="Gibson-Brown J.J."/>
            <person name="Grigoriev I.V."/>
            <person name="Horton A.C."/>
            <person name="de Jong P.J."/>
            <person name="Jurka J."/>
            <person name="Kapitonov V.V."/>
            <person name="Kohara Y."/>
            <person name="Kuroki Y."/>
            <person name="Lindquist E."/>
            <person name="Lucas S."/>
            <person name="Osoegawa K."/>
            <person name="Pennacchio L.A."/>
            <person name="Salamov A.A."/>
            <person name="Satou Y."/>
            <person name="Sauka-Spengler T."/>
            <person name="Schmutz J."/>
            <person name="Shin-I T."/>
            <person name="Toyoda A."/>
            <person name="Bronner-Fraser M."/>
            <person name="Fujiyama A."/>
            <person name="Holland L.Z."/>
            <person name="Holland P.W.H."/>
            <person name="Satoh N."/>
            <person name="Rokhsar D.S."/>
        </authorList>
    </citation>
    <scope>NUCLEOTIDE SEQUENCE [LARGE SCALE GENOMIC DNA]</scope>
    <source>
        <strain evidence="1">S238N-H82</strain>
        <tissue evidence="1">Testes</tissue>
    </source>
</reference>
<organism>
    <name type="scientific">Branchiostoma floridae</name>
    <name type="common">Florida lancelet</name>
    <name type="synonym">Amphioxus</name>
    <dbReference type="NCBI Taxonomy" id="7739"/>
    <lineage>
        <taxon>Eukaryota</taxon>
        <taxon>Metazoa</taxon>
        <taxon>Chordata</taxon>
        <taxon>Cephalochordata</taxon>
        <taxon>Leptocardii</taxon>
        <taxon>Amphioxiformes</taxon>
        <taxon>Branchiostomatidae</taxon>
        <taxon>Branchiostoma</taxon>
    </lineage>
</organism>
<accession>C3YYC4</accession>
<sequence length="142" mass="15627">MPGSAQIHLQLTSHRWTRCSTVSSRKADILKRRLHPKSAQERRRANCNNLLQIQPRHKVSVIRVEYRLMGVLWSHKEDGPLAVVPVVHFTCQSISSPNLRHTSVASSHIVKACCPTVAARYGGCGTGVRVRYGGCGSTCAEG</sequence>
<dbReference type="AlphaFoldDB" id="C3YYC4"/>
<proteinExistence type="predicted"/>
<dbReference type="EMBL" id="GG666564">
    <property type="protein sequence ID" value="EEN54743.1"/>
    <property type="molecule type" value="Genomic_DNA"/>
</dbReference>
<name>C3YYC4_BRAFL</name>
<evidence type="ECO:0000313" key="1">
    <source>
        <dbReference type="EMBL" id="EEN54743.1"/>
    </source>
</evidence>
<protein>
    <submittedName>
        <fullName evidence="1">Uncharacterized protein</fullName>
    </submittedName>
</protein>
<dbReference type="InParanoid" id="C3YYC4"/>